<proteinExistence type="predicted"/>
<accession>A0ABT0FMJ7</accession>
<dbReference type="Proteomes" id="UP001317259">
    <property type="component" value="Unassembled WGS sequence"/>
</dbReference>
<comment type="caution">
    <text evidence="2">The sequence shown here is derived from an EMBL/GenBank/DDBJ whole genome shotgun (WGS) entry which is preliminary data.</text>
</comment>
<evidence type="ECO:0000313" key="2">
    <source>
        <dbReference type="EMBL" id="MCK2213501.1"/>
    </source>
</evidence>
<gene>
    <name evidence="2" type="ORF">MF672_006795</name>
</gene>
<evidence type="ECO:0000313" key="3">
    <source>
        <dbReference type="Proteomes" id="UP001317259"/>
    </source>
</evidence>
<protein>
    <submittedName>
        <fullName evidence="2">Uncharacterized protein</fullName>
    </submittedName>
</protein>
<evidence type="ECO:0000256" key="1">
    <source>
        <dbReference type="SAM" id="MobiDB-lite"/>
    </source>
</evidence>
<name>A0ABT0FMJ7_9ACTN</name>
<dbReference type="RefSeq" id="WP_242374773.1">
    <property type="nucleotide sequence ID" value="NZ_JAKRKC020000001.1"/>
</dbReference>
<feature type="region of interest" description="Disordered" evidence="1">
    <location>
        <begin position="1"/>
        <end position="34"/>
    </location>
</feature>
<sequence>MIIVPSGARLHGCATSKTRPPDPDRQHERNPIGNRTAAFGVDLLGRHLVERAVRSLA</sequence>
<organism evidence="2 3">
    <name type="scientific">Actinomadura luzonensis</name>
    <dbReference type="NCBI Taxonomy" id="2805427"/>
    <lineage>
        <taxon>Bacteria</taxon>
        <taxon>Bacillati</taxon>
        <taxon>Actinomycetota</taxon>
        <taxon>Actinomycetes</taxon>
        <taxon>Streptosporangiales</taxon>
        <taxon>Thermomonosporaceae</taxon>
        <taxon>Actinomadura</taxon>
    </lineage>
</organism>
<reference evidence="2 3" key="1">
    <citation type="submission" date="2022-04" db="EMBL/GenBank/DDBJ databases">
        <title>Genome draft of Actinomadura sp. ATCC 31491.</title>
        <authorList>
            <person name="Shi X."/>
            <person name="Du Y."/>
        </authorList>
    </citation>
    <scope>NUCLEOTIDE SEQUENCE [LARGE SCALE GENOMIC DNA]</scope>
    <source>
        <strain evidence="2 3">ATCC 31491</strain>
    </source>
</reference>
<dbReference type="EMBL" id="JAKRKC020000001">
    <property type="protein sequence ID" value="MCK2213501.1"/>
    <property type="molecule type" value="Genomic_DNA"/>
</dbReference>
<feature type="compositionally biased region" description="Basic and acidic residues" evidence="1">
    <location>
        <begin position="19"/>
        <end position="30"/>
    </location>
</feature>
<keyword evidence="3" id="KW-1185">Reference proteome</keyword>